<dbReference type="GO" id="GO:0003723">
    <property type="term" value="F:RNA binding"/>
    <property type="evidence" value="ECO:0007669"/>
    <property type="project" value="TreeGrafter"/>
</dbReference>
<gene>
    <name evidence="3" type="primary">rps9</name>
    <name evidence="5" type="ORF">Metus_1523</name>
</gene>
<comment type="caution">
    <text evidence="5">The sequence shown here is derived from an EMBL/GenBank/DDBJ whole genome shotgun (WGS) entry which is preliminary data.</text>
</comment>
<feature type="region of interest" description="Disordered" evidence="4">
    <location>
        <begin position="118"/>
        <end position="138"/>
    </location>
</feature>
<dbReference type="PANTHER" id="PTHR21569">
    <property type="entry name" value="RIBOSOMAL PROTEIN S9"/>
    <property type="match status" value="1"/>
</dbReference>
<dbReference type="SUPFAM" id="SSF54211">
    <property type="entry name" value="Ribosomal protein S5 domain 2-like"/>
    <property type="match status" value="1"/>
</dbReference>
<dbReference type="EMBL" id="RXGA01000003">
    <property type="protein sequence ID" value="RWX73549.1"/>
    <property type="molecule type" value="Genomic_DNA"/>
</dbReference>
<sequence length="138" mass="15055">MVCAMSEKVVVVSGKRKTAVARAVATKGTGKIYINGTPIEIVKPELVRMKVIEPLLVAGAEYANAIDIDIKVEGGGVMGQAEAARVVIANSLAEIFGDSLKGKLMAYDRRMLVEDPRRTEPKKFGGYSARRRKQKSYR</sequence>
<dbReference type="PANTHER" id="PTHR21569:SF16">
    <property type="entry name" value="RIBOSOMAL PROTEIN S16"/>
    <property type="match status" value="1"/>
</dbReference>
<dbReference type="InterPro" id="IPR019958">
    <property type="entry name" value="Ribosomal_uS9_archaeal"/>
</dbReference>
<evidence type="ECO:0000313" key="6">
    <source>
        <dbReference type="Proteomes" id="UP000288215"/>
    </source>
</evidence>
<dbReference type="Pfam" id="PF00380">
    <property type="entry name" value="Ribosomal_S9"/>
    <property type="match status" value="1"/>
</dbReference>
<protein>
    <recommendedName>
        <fullName evidence="3">Small ribosomal subunit protein uS9</fullName>
    </recommendedName>
</protein>
<dbReference type="GO" id="GO:0006412">
    <property type="term" value="P:translation"/>
    <property type="evidence" value="ECO:0007669"/>
    <property type="project" value="UniProtKB-UniRule"/>
</dbReference>
<dbReference type="Gene3D" id="3.30.230.10">
    <property type="match status" value="1"/>
</dbReference>
<dbReference type="InterPro" id="IPR020568">
    <property type="entry name" value="Ribosomal_Su5_D2-typ_SF"/>
</dbReference>
<dbReference type="AlphaFoldDB" id="A0A3S3VCI2"/>
<dbReference type="Proteomes" id="UP000288215">
    <property type="component" value="Unassembled WGS sequence"/>
</dbReference>
<dbReference type="NCBIfam" id="TIGR03627">
    <property type="entry name" value="uS9_arch"/>
    <property type="match status" value="1"/>
</dbReference>
<dbReference type="InterPro" id="IPR014721">
    <property type="entry name" value="Ribsml_uS5_D2-typ_fold_subgr"/>
</dbReference>
<evidence type="ECO:0000256" key="1">
    <source>
        <dbReference type="ARBA" id="ARBA00022980"/>
    </source>
</evidence>
<organism evidence="5 6">
    <name type="scientific">Methanosuratincola subterraneus</name>
    <dbReference type="NCBI Taxonomy" id="2593994"/>
    <lineage>
        <taxon>Archaea</taxon>
        <taxon>Thermoproteota</taxon>
        <taxon>Methanosuratincolia</taxon>
        <taxon>Candidatus Methanomethylicales</taxon>
        <taxon>Candidatus Methanomethylicaceae</taxon>
        <taxon>Candidatus Methanosuratincola (ex Vanwonterghem et al. 2016)</taxon>
    </lineage>
</organism>
<dbReference type="InterPro" id="IPR000754">
    <property type="entry name" value="Ribosomal_uS9"/>
</dbReference>
<keyword evidence="2 3" id="KW-0687">Ribonucleoprotein</keyword>
<dbReference type="NCBIfam" id="NF001749">
    <property type="entry name" value="PRK00474.1"/>
    <property type="match status" value="1"/>
</dbReference>
<evidence type="ECO:0000256" key="3">
    <source>
        <dbReference type="HAMAP-Rule" id="MF_00532"/>
    </source>
</evidence>
<name>A0A3S3VCI2_METS7</name>
<proteinExistence type="inferred from homology"/>
<dbReference type="GO" id="GO:0003735">
    <property type="term" value="F:structural constituent of ribosome"/>
    <property type="evidence" value="ECO:0007669"/>
    <property type="project" value="UniProtKB-UniRule"/>
</dbReference>
<comment type="similarity">
    <text evidence="3">Belongs to the universal ribosomal protein uS9 family.</text>
</comment>
<dbReference type="HAMAP" id="MF_00532_A">
    <property type="entry name" value="Ribosomal_uS9_A"/>
    <property type="match status" value="1"/>
</dbReference>
<dbReference type="GO" id="GO:0022627">
    <property type="term" value="C:cytosolic small ribosomal subunit"/>
    <property type="evidence" value="ECO:0007669"/>
    <property type="project" value="UniProtKB-UniRule"/>
</dbReference>
<reference evidence="5 6" key="1">
    <citation type="submission" date="2018-12" db="EMBL/GenBank/DDBJ databases">
        <title>The complete genome of the methanogenic archaea of the candidate phylum Verstraetearchaeota, obtained from the metagenome of underground thermal water.</title>
        <authorList>
            <person name="Kadnikov V.V."/>
            <person name="Mardanov A.V."/>
            <person name="Beletsky A.V."/>
            <person name="Karnachuk O.V."/>
            <person name="Ravin N.V."/>
        </authorList>
    </citation>
    <scope>NUCLEOTIDE SEQUENCE [LARGE SCALE GENOMIC DNA]</scope>
    <source>
        <strain evidence="5">Ch88</strain>
    </source>
</reference>
<accession>A0A3S3VCI2</accession>
<feature type="compositionally biased region" description="Basic residues" evidence="4">
    <location>
        <begin position="129"/>
        <end position="138"/>
    </location>
</feature>
<dbReference type="GO" id="GO:0000462">
    <property type="term" value="P:maturation of SSU-rRNA from tricistronic rRNA transcript (SSU-rRNA, 5.8S rRNA, LSU-rRNA)"/>
    <property type="evidence" value="ECO:0007669"/>
    <property type="project" value="TreeGrafter"/>
</dbReference>
<evidence type="ECO:0000313" key="5">
    <source>
        <dbReference type="EMBL" id="RWX73549.1"/>
    </source>
</evidence>
<evidence type="ECO:0000256" key="4">
    <source>
        <dbReference type="SAM" id="MobiDB-lite"/>
    </source>
</evidence>
<evidence type="ECO:0000256" key="2">
    <source>
        <dbReference type="ARBA" id="ARBA00023274"/>
    </source>
</evidence>
<keyword evidence="1 3" id="KW-0689">Ribosomal protein</keyword>